<protein>
    <submittedName>
        <fullName evidence="1">Uncharacterized protein</fullName>
    </submittedName>
</protein>
<name>A0A3B0WPU2_9ZZZZ</name>
<accession>A0A3B0WPU2</accession>
<proteinExistence type="predicted"/>
<dbReference type="AlphaFoldDB" id="A0A3B0WPU2"/>
<evidence type="ECO:0000313" key="1">
    <source>
        <dbReference type="EMBL" id="VAW54640.1"/>
    </source>
</evidence>
<feature type="non-terminal residue" evidence="1">
    <location>
        <position position="55"/>
    </location>
</feature>
<sequence length="55" mass="6208">MVFTPEFQITARLTKLLMDIESSRQAVSSLPITVPVLMSLRESARLISTHYSTQI</sequence>
<reference evidence="1" key="1">
    <citation type="submission" date="2018-06" db="EMBL/GenBank/DDBJ databases">
        <authorList>
            <person name="Zhirakovskaya E."/>
        </authorList>
    </citation>
    <scope>NUCLEOTIDE SEQUENCE</scope>
</reference>
<gene>
    <name evidence="1" type="ORF">MNBD_GAMMA07-2729</name>
</gene>
<dbReference type="EMBL" id="UOFF01000062">
    <property type="protein sequence ID" value="VAW54640.1"/>
    <property type="molecule type" value="Genomic_DNA"/>
</dbReference>
<organism evidence="1">
    <name type="scientific">hydrothermal vent metagenome</name>
    <dbReference type="NCBI Taxonomy" id="652676"/>
    <lineage>
        <taxon>unclassified sequences</taxon>
        <taxon>metagenomes</taxon>
        <taxon>ecological metagenomes</taxon>
    </lineage>
</organism>